<organism evidence="2 3">
    <name type="scientific">Polymorphospora rubra</name>
    <dbReference type="NCBI Taxonomy" id="338584"/>
    <lineage>
        <taxon>Bacteria</taxon>
        <taxon>Bacillati</taxon>
        <taxon>Actinomycetota</taxon>
        <taxon>Actinomycetes</taxon>
        <taxon>Micromonosporales</taxon>
        <taxon>Micromonosporaceae</taxon>
        <taxon>Polymorphospora</taxon>
    </lineage>
</organism>
<evidence type="ECO:0000256" key="1">
    <source>
        <dbReference type="SAM" id="SignalP"/>
    </source>
</evidence>
<accession>A0A810N5L6</accession>
<reference evidence="2" key="1">
    <citation type="submission" date="2020-08" db="EMBL/GenBank/DDBJ databases">
        <title>Whole genome shotgun sequence of Polymorphospora rubra NBRC 101157.</title>
        <authorList>
            <person name="Komaki H."/>
            <person name="Tamura T."/>
        </authorList>
    </citation>
    <scope>NUCLEOTIDE SEQUENCE</scope>
    <source>
        <strain evidence="2">NBRC 101157</strain>
    </source>
</reference>
<dbReference type="RefSeq" id="WP_212817887.1">
    <property type="nucleotide sequence ID" value="NZ_AP023359.1"/>
</dbReference>
<evidence type="ECO:0000313" key="2">
    <source>
        <dbReference type="EMBL" id="BCJ68696.1"/>
    </source>
</evidence>
<gene>
    <name evidence="2" type="ORF">Prubr_57170</name>
</gene>
<feature type="chain" id="PRO_5032325140" description="Secreted protein" evidence="1">
    <location>
        <begin position="31"/>
        <end position="103"/>
    </location>
</feature>
<dbReference type="EMBL" id="AP023359">
    <property type="protein sequence ID" value="BCJ68696.1"/>
    <property type="molecule type" value="Genomic_DNA"/>
</dbReference>
<keyword evidence="1" id="KW-0732">Signal</keyword>
<proteinExistence type="predicted"/>
<dbReference type="Proteomes" id="UP000680866">
    <property type="component" value="Chromosome"/>
</dbReference>
<feature type="signal peptide" evidence="1">
    <location>
        <begin position="1"/>
        <end position="30"/>
    </location>
</feature>
<dbReference type="KEGG" id="pry:Prubr_57170"/>
<sequence>MRARTVLTRLATVGLLSAAAAVLPAAAAQAAPTGCTTYANLGTGYATCTGGTGEVRVVIHCVSVWGDETVRSGPFVPVGQTSAVSCPSSTWSLQPDPWYVTRG</sequence>
<name>A0A810N5L6_9ACTN</name>
<evidence type="ECO:0008006" key="4">
    <source>
        <dbReference type="Google" id="ProtNLM"/>
    </source>
</evidence>
<evidence type="ECO:0000313" key="3">
    <source>
        <dbReference type="Proteomes" id="UP000680866"/>
    </source>
</evidence>
<dbReference type="AlphaFoldDB" id="A0A810N5L6"/>
<protein>
    <recommendedName>
        <fullName evidence="4">Secreted protein</fullName>
    </recommendedName>
</protein>
<keyword evidence="3" id="KW-1185">Reference proteome</keyword>